<dbReference type="OrthoDB" id="610799at2759"/>
<proteinExistence type="predicted"/>
<dbReference type="AlphaFoldDB" id="A0A5N5FLU5"/>
<sequence length="132" mass="14819">MGNCIRHDSSMKWAGEDWGCLADGMKGDDYRDQTDVKIMKKKNNKKIAEASQMDSFCSTTTATRSSSSKVGAATEVKIKITKKQLEELLGKVEYKQMSVQQVLAQLIRVSDGFETQLQRSWRPALQSIPEVN</sequence>
<name>A0A5N5FLU5_9ROSA</name>
<comment type="caution">
    <text evidence="1">The sequence shown here is derived from an EMBL/GenBank/DDBJ whole genome shotgun (WGS) entry which is preliminary data.</text>
</comment>
<reference evidence="1 2" key="2">
    <citation type="submission" date="2019-11" db="EMBL/GenBank/DDBJ databases">
        <title>A de novo genome assembly of a pear dwarfing rootstock.</title>
        <authorList>
            <person name="Wang F."/>
            <person name="Wang J."/>
            <person name="Li S."/>
            <person name="Zhang Y."/>
            <person name="Fang M."/>
            <person name="Ma L."/>
            <person name="Zhao Y."/>
            <person name="Jiang S."/>
        </authorList>
    </citation>
    <scope>NUCLEOTIDE SEQUENCE [LARGE SCALE GENOMIC DNA]</scope>
    <source>
        <strain evidence="1">S2</strain>
        <tissue evidence="1">Leaf</tissue>
    </source>
</reference>
<dbReference type="Proteomes" id="UP000327157">
    <property type="component" value="Unassembled WGS sequence"/>
</dbReference>
<organism evidence="1 2">
    <name type="scientific">Pyrus ussuriensis x Pyrus communis</name>
    <dbReference type="NCBI Taxonomy" id="2448454"/>
    <lineage>
        <taxon>Eukaryota</taxon>
        <taxon>Viridiplantae</taxon>
        <taxon>Streptophyta</taxon>
        <taxon>Embryophyta</taxon>
        <taxon>Tracheophyta</taxon>
        <taxon>Spermatophyta</taxon>
        <taxon>Magnoliopsida</taxon>
        <taxon>eudicotyledons</taxon>
        <taxon>Gunneridae</taxon>
        <taxon>Pentapetalae</taxon>
        <taxon>rosids</taxon>
        <taxon>fabids</taxon>
        <taxon>Rosales</taxon>
        <taxon>Rosaceae</taxon>
        <taxon>Amygdaloideae</taxon>
        <taxon>Maleae</taxon>
        <taxon>Pyrus</taxon>
    </lineage>
</organism>
<keyword evidence="2" id="KW-1185">Reference proteome</keyword>
<dbReference type="EMBL" id="SMOL01000657">
    <property type="protein sequence ID" value="KAB2603963.1"/>
    <property type="molecule type" value="Genomic_DNA"/>
</dbReference>
<protein>
    <submittedName>
        <fullName evidence="1">Uncharacterized protein</fullName>
    </submittedName>
</protein>
<reference evidence="1 2" key="1">
    <citation type="submission" date="2019-09" db="EMBL/GenBank/DDBJ databases">
        <authorList>
            <person name="Ou C."/>
        </authorList>
    </citation>
    <scope>NUCLEOTIDE SEQUENCE [LARGE SCALE GENOMIC DNA]</scope>
    <source>
        <strain evidence="1">S2</strain>
        <tissue evidence="1">Leaf</tissue>
    </source>
</reference>
<dbReference type="PANTHER" id="PTHR33647:SF5">
    <property type="entry name" value="OS01G0793900 PROTEIN"/>
    <property type="match status" value="1"/>
</dbReference>
<dbReference type="PANTHER" id="PTHR33647">
    <property type="entry name" value="OS01G0793900 PROTEIN"/>
    <property type="match status" value="1"/>
</dbReference>
<gene>
    <name evidence="1" type="ORF">D8674_038741</name>
</gene>
<evidence type="ECO:0000313" key="2">
    <source>
        <dbReference type="Proteomes" id="UP000327157"/>
    </source>
</evidence>
<accession>A0A5N5FLU5</accession>
<evidence type="ECO:0000313" key="1">
    <source>
        <dbReference type="EMBL" id="KAB2603963.1"/>
    </source>
</evidence>